<dbReference type="AlphaFoldDB" id="A0A7S4W7B3"/>
<gene>
    <name evidence="2" type="ORF">AMON00008_LOCUS57995</name>
</gene>
<sequence>MAPAALGRWPARDRGLAACHGEATLPLQAAQAPWHAVRQAPPRPAAYPPAPKAGLAPPPPRPAPPCPDGGGGSSGGSAAAAVALPADAPNVSRPTRYPPAFTPKQGLAASSSCPTLPPASPGVGLDDTRPVLLDRSCSLGKLSHGKQSPLASLPPPPPPAQQAPLLR</sequence>
<accession>A0A7S4W7B3</accession>
<organism evidence="2">
    <name type="scientific">Alexandrium monilatum</name>
    <dbReference type="NCBI Taxonomy" id="311494"/>
    <lineage>
        <taxon>Eukaryota</taxon>
        <taxon>Sar</taxon>
        <taxon>Alveolata</taxon>
        <taxon>Dinophyceae</taxon>
        <taxon>Gonyaulacales</taxon>
        <taxon>Pyrocystaceae</taxon>
        <taxon>Alexandrium</taxon>
    </lineage>
</organism>
<protein>
    <submittedName>
        <fullName evidence="2">Uncharacterized protein</fullName>
    </submittedName>
</protein>
<feature type="compositionally biased region" description="Pro residues" evidence="1">
    <location>
        <begin position="41"/>
        <end position="67"/>
    </location>
</feature>
<dbReference type="EMBL" id="HBNR01081119">
    <property type="protein sequence ID" value="CAE4658211.1"/>
    <property type="molecule type" value="Transcribed_RNA"/>
</dbReference>
<reference evidence="2" key="1">
    <citation type="submission" date="2021-01" db="EMBL/GenBank/DDBJ databases">
        <authorList>
            <person name="Corre E."/>
            <person name="Pelletier E."/>
            <person name="Niang G."/>
            <person name="Scheremetjew M."/>
            <person name="Finn R."/>
            <person name="Kale V."/>
            <person name="Holt S."/>
            <person name="Cochrane G."/>
            <person name="Meng A."/>
            <person name="Brown T."/>
            <person name="Cohen L."/>
        </authorList>
    </citation>
    <scope>NUCLEOTIDE SEQUENCE</scope>
    <source>
        <strain evidence="2">CCMP3105</strain>
    </source>
</reference>
<feature type="compositionally biased region" description="Low complexity" evidence="1">
    <location>
        <begin position="76"/>
        <end position="89"/>
    </location>
</feature>
<feature type="region of interest" description="Disordered" evidence="1">
    <location>
        <begin position="30"/>
        <end position="167"/>
    </location>
</feature>
<feature type="compositionally biased region" description="Pro residues" evidence="1">
    <location>
        <begin position="152"/>
        <end position="161"/>
    </location>
</feature>
<name>A0A7S4W7B3_9DINO</name>
<proteinExistence type="predicted"/>
<evidence type="ECO:0000256" key="1">
    <source>
        <dbReference type="SAM" id="MobiDB-lite"/>
    </source>
</evidence>
<evidence type="ECO:0000313" key="2">
    <source>
        <dbReference type="EMBL" id="CAE4658211.1"/>
    </source>
</evidence>